<dbReference type="SMART" id="SM00282">
    <property type="entry name" value="LamG"/>
    <property type="match status" value="1"/>
</dbReference>
<dbReference type="CDD" id="cd00110">
    <property type="entry name" value="LamG"/>
    <property type="match status" value="1"/>
</dbReference>
<dbReference type="InterPro" id="IPR001791">
    <property type="entry name" value="Laminin_G"/>
</dbReference>
<dbReference type="Pfam" id="PF00054">
    <property type="entry name" value="Laminin_G_1"/>
    <property type="match status" value="1"/>
</dbReference>
<accession>A0A803SWR7</accession>
<evidence type="ECO:0000256" key="1">
    <source>
        <dbReference type="PROSITE-ProRule" id="PRU00122"/>
    </source>
</evidence>
<dbReference type="PROSITE" id="PS50025">
    <property type="entry name" value="LAM_G_DOMAIN"/>
    <property type="match status" value="1"/>
</dbReference>
<reference evidence="3" key="3">
    <citation type="submission" date="2025-09" db="UniProtKB">
        <authorList>
            <consortium name="Ensembl"/>
        </authorList>
    </citation>
    <scope>IDENTIFICATION</scope>
</reference>
<evidence type="ECO:0000313" key="4">
    <source>
        <dbReference type="Proteomes" id="UP000001646"/>
    </source>
</evidence>
<dbReference type="Gene3D" id="2.60.120.200">
    <property type="match status" value="1"/>
</dbReference>
<dbReference type="GeneTree" id="ENSGT00940000157124"/>
<evidence type="ECO:0000313" key="3">
    <source>
        <dbReference type="Ensembl" id="ENSACAP00000027407.1"/>
    </source>
</evidence>
<evidence type="ECO:0000259" key="2">
    <source>
        <dbReference type="PROSITE" id="PS50025"/>
    </source>
</evidence>
<dbReference type="PANTHER" id="PTHR15036:SF81">
    <property type="entry name" value="LAMININ SUBUNIT ALPHA-1"/>
    <property type="match status" value="1"/>
</dbReference>
<dbReference type="SUPFAM" id="SSF49899">
    <property type="entry name" value="Concanavalin A-like lectins/glucanases"/>
    <property type="match status" value="1"/>
</dbReference>
<protein>
    <recommendedName>
        <fullName evidence="2">Laminin G domain-containing protein</fullName>
    </recommendedName>
</protein>
<reference evidence="3" key="2">
    <citation type="submission" date="2025-08" db="UniProtKB">
        <authorList>
            <consortium name="Ensembl"/>
        </authorList>
    </citation>
    <scope>IDENTIFICATION</scope>
</reference>
<keyword evidence="4" id="KW-1185">Reference proteome</keyword>
<reference evidence="3" key="1">
    <citation type="submission" date="2009-12" db="EMBL/GenBank/DDBJ databases">
        <title>The Genome Sequence of Anolis carolinensis (Green Anole Lizard).</title>
        <authorList>
            <consortium name="The Genome Sequencing Platform"/>
            <person name="Di Palma F."/>
            <person name="Alfoldi J."/>
            <person name="Heiman D."/>
            <person name="Young S."/>
            <person name="Grabherr M."/>
            <person name="Johnson J."/>
            <person name="Lander E.S."/>
            <person name="Lindblad-Toh K."/>
        </authorList>
    </citation>
    <scope>NUCLEOTIDE SEQUENCE [LARGE SCALE GENOMIC DNA]</scope>
    <source>
        <strain evidence="3">JBL SC #1</strain>
    </source>
</reference>
<dbReference type="Proteomes" id="UP000001646">
    <property type="component" value="Unplaced"/>
</dbReference>
<feature type="domain" description="Laminin G" evidence="2">
    <location>
        <begin position="1"/>
        <end position="165"/>
    </location>
</feature>
<dbReference type="InterPro" id="IPR013320">
    <property type="entry name" value="ConA-like_dom_sf"/>
</dbReference>
<dbReference type="InterPro" id="IPR050372">
    <property type="entry name" value="Neurexin-related_CASP"/>
</dbReference>
<sequence length="188" mass="20682">MATFVTKNTSGIILVGLSKGAEKRRRRQAHLPFFSIVLVNGHLAVHVNAGDRASTRKVLVQPDNGTYSDGQEHSVILTRNKRMIMVQVDENSPAEIRLGPLAEARPMNISHLFIGGIPAGEGILGLKMTNSFYGCITNLIFNMDQVNFICIRSHLPWGLGAANNMGGSHSMPHKYTKIQIHNKLKTNN</sequence>
<dbReference type="PANTHER" id="PTHR15036">
    <property type="entry name" value="PIKACHURIN-LIKE PROTEIN"/>
    <property type="match status" value="1"/>
</dbReference>
<comment type="caution">
    <text evidence="1">Lacks conserved residue(s) required for the propagation of feature annotation.</text>
</comment>
<organism evidence="3 4">
    <name type="scientific">Anolis carolinensis</name>
    <name type="common">Green anole</name>
    <name type="synonym">American chameleon</name>
    <dbReference type="NCBI Taxonomy" id="28377"/>
    <lineage>
        <taxon>Eukaryota</taxon>
        <taxon>Metazoa</taxon>
        <taxon>Chordata</taxon>
        <taxon>Craniata</taxon>
        <taxon>Vertebrata</taxon>
        <taxon>Euteleostomi</taxon>
        <taxon>Lepidosauria</taxon>
        <taxon>Squamata</taxon>
        <taxon>Bifurcata</taxon>
        <taxon>Unidentata</taxon>
        <taxon>Episquamata</taxon>
        <taxon>Toxicofera</taxon>
        <taxon>Iguania</taxon>
        <taxon>Dactyloidae</taxon>
        <taxon>Anolis</taxon>
    </lineage>
</organism>
<proteinExistence type="predicted"/>
<name>A0A803SWR7_ANOCA</name>
<dbReference type="AlphaFoldDB" id="A0A803SWR7"/>
<dbReference type="Ensembl" id="ENSACAT00000055443.1">
    <property type="protein sequence ID" value="ENSACAP00000027407.1"/>
    <property type="gene ID" value="ENSACAG00000036376.1"/>
</dbReference>